<dbReference type="InterPro" id="IPR005662">
    <property type="entry name" value="GTPase_Era-like"/>
</dbReference>
<dbReference type="GO" id="GO:0005525">
    <property type="term" value="F:GTP binding"/>
    <property type="evidence" value="ECO:0007669"/>
    <property type="project" value="InterPro"/>
</dbReference>
<feature type="transmembrane region" description="Helical" evidence="1">
    <location>
        <begin position="413"/>
        <end position="437"/>
    </location>
</feature>
<feature type="domain" description="G" evidence="2">
    <location>
        <begin position="46"/>
        <end position="179"/>
    </location>
</feature>
<dbReference type="PANTHER" id="PTHR42698:SF1">
    <property type="entry name" value="GTPASE ERA, MITOCHONDRIAL"/>
    <property type="match status" value="1"/>
</dbReference>
<dbReference type="Pfam" id="PF01926">
    <property type="entry name" value="MMR_HSR1"/>
    <property type="match status" value="1"/>
</dbReference>
<proteinExistence type="predicted"/>
<dbReference type="InterPro" id="IPR027417">
    <property type="entry name" value="P-loop_NTPase"/>
</dbReference>
<accession>A0A3P1WZB8</accession>
<feature type="transmembrane region" description="Helical" evidence="1">
    <location>
        <begin position="457"/>
        <end position="482"/>
    </location>
</feature>
<dbReference type="GO" id="GO:0019843">
    <property type="term" value="F:rRNA binding"/>
    <property type="evidence" value="ECO:0007669"/>
    <property type="project" value="TreeGrafter"/>
</dbReference>
<name>A0A3P1WZB8_9ACTN</name>
<gene>
    <name evidence="3" type="ORF">EII35_01195</name>
</gene>
<dbReference type="OrthoDB" id="974105at2"/>
<dbReference type="Gene3D" id="3.40.50.300">
    <property type="entry name" value="P-loop containing nucleotide triphosphate hydrolases"/>
    <property type="match status" value="1"/>
</dbReference>
<dbReference type="EMBL" id="RQYT01000001">
    <property type="protein sequence ID" value="RRD51525.1"/>
    <property type="molecule type" value="Genomic_DNA"/>
</dbReference>
<dbReference type="RefSeq" id="WP_125226627.1">
    <property type="nucleotide sequence ID" value="NZ_RQYT01000001.1"/>
</dbReference>
<organism evidence="3 4">
    <name type="scientific">Arachnia propionica</name>
    <dbReference type="NCBI Taxonomy" id="1750"/>
    <lineage>
        <taxon>Bacteria</taxon>
        <taxon>Bacillati</taxon>
        <taxon>Actinomycetota</taxon>
        <taxon>Actinomycetes</taxon>
        <taxon>Propionibacteriales</taxon>
        <taxon>Propionibacteriaceae</taxon>
        <taxon>Arachnia</taxon>
    </lineage>
</organism>
<dbReference type="GO" id="GO:0043024">
    <property type="term" value="F:ribosomal small subunit binding"/>
    <property type="evidence" value="ECO:0007669"/>
    <property type="project" value="TreeGrafter"/>
</dbReference>
<dbReference type="Proteomes" id="UP000280935">
    <property type="component" value="Unassembled WGS sequence"/>
</dbReference>
<evidence type="ECO:0000313" key="4">
    <source>
        <dbReference type="Proteomes" id="UP000280935"/>
    </source>
</evidence>
<keyword evidence="1" id="KW-0812">Transmembrane</keyword>
<dbReference type="AlphaFoldDB" id="A0A3P1WZB8"/>
<dbReference type="PANTHER" id="PTHR42698">
    <property type="entry name" value="GTPASE ERA"/>
    <property type="match status" value="1"/>
</dbReference>
<evidence type="ECO:0000259" key="2">
    <source>
        <dbReference type="Pfam" id="PF01926"/>
    </source>
</evidence>
<evidence type="ECO:0000313" key="3">
    <source>
        <dbReference type="EMBL" id="RRD51525.1"/>
    </source>
</evidence>
<reference evidence="3 4" key="1">
    <citation type="submission" date="2018-11" db="EMBL/GenBank/DDBJ databases">
        <title>Genomes From Bacteria Associated with the Canine Oral Cavity: a Test Case for Automated Genome-Based Taxonomic Assignment.</title>
        <authorList>
            <person name="Coil D.A."/>
            <person name="Jospin G."/>
            <person name="Darling A.E."/>
            <person name="Wallis C."/>
            <person name="Davis I.J."/>
            <person name="Harris S."/>
            <person name="Eisen J.A."/>
            <person name="Holcombe L.J."/>
            <person name="O'Flynn C."/>
        </authorList>
    </citation>
    <scope>NUCLEOTIDE SEQUENCE [LARGE SCALE GENOMIC DNA]</scope>
    <source>
        <strain evidence="3 4">OH2822_COT-296</strain>
    </source>
</reference>
<keyword evidence="1" id="KW-1133">Transmembrane helix</keyword>
<protein>
    <recommendedName>
        <fullName evidence="2">G domain-containing protein</fullName>
    </recommendedName>
</protein>
<dbReference type="SUPFAM" id="SSF52540">
    <property type="entry name" value="P-loop containing nucleoside triphosphate hydrolases"/>
    <property type="match status" value="1"/>
</dbReference>
<evidence type="ECO:0000256" key="1">
    <source>
        <dbReference type="SAM" id="Phobius"/>
    </source>
</evidence>
<keyword evidence="1" id="KW-0472">Membrane</keyword>
<sequence length="524" mass="56879">MRRRLENLDELVTLTAGRVPEEVVARARAIAQRADQRLRLGEQTVVALAGATGSGKSSLTNALAGTQITDVGVRRPTTSETMAVSFGPSNPELLDWLGVVRRHEVPAPEKGLRDVVLLDLPDHDSVALGHRAEVDRLVEVVDQFVWVLDPEKYADAAVHHRYLRPLAGHRDVVTVVLNKSDRLSFVALKECMTDLRRLLDEAGLTGVPLLATSTRSGVGIDELRRDLAAIAARKTAARARLSADLDAVAAELRQACRGDVGKVPDQVVTEMETALAQAAGVPEVVEAVRRGMIHRGSLATGWPLVSWLSRLRPDPLKRLRLGAGQQTADEPVTQRSSLPTRGPVAQARLRIGLRNLADEASSGMSPDWTQAVHRAVHRDVDHLPDLLDQALVRTDLGTEEVPMWWRLFKGLQWLLVLAVVVGLGWLGVNVALAYFGLPPLPVEPLGPEGGVRMPLPTLMVLGGLLGGVVLGASGQFFVRLGARGAARRARRRLRRSINEVATTHVLDPLGEELGRFARARKLIG</sequence>
<dbReference type="InterPro" id="IPR006073">
    <property type="entry name" value="GTP-bd"/>
</dbReference>
<comment type="caution">
    <text evidence="3">The sequence shown here is derived from an EMBL/GenBank/DDBJ whole genome shotgun (WGS) entry which is preliminary data.</text>
</comment>
<dbReference type="GO" id="GO:0005829">
    <property type="term" value="C:cytosol"/>
    <property type="evidence" value="ECO:0007669"/>
    <property type="project" value="TreeGrafter"/>
</dbReference>
<dbReference type="GO" id="GO:0000028">
    <property type="term" value="P:ribosomal small subunit assembly"/>
    <property type="evidence" value="ECO:0007669"/>
    <property type="project" value="TreeGrafter"/>
</dbReference>